<evidence type="ECO:0000313" key="6">
    <source>
        <dbReference type="RefSeq" id="XP_008245294.1"/>
    </source>
</evidence>
<keyword evidence="5" id="KW-1185">Reference proteome</keyword>
<organism evidence="5 6">
    <name type="scientific">Prunus mume</name>
    <name type="common">Japanese apricot</name>
    <name type="synonym">Armeniaca mume</name>
    <dbReference type="NCBI Taxonomy" id="102107"/>
    <lineage>
        <taxon>Eukaryota</taxon>
        <taxon>Viridiplantae</taxon>
        <taxon>Streptophyta</taxon>
        <taxon>Embryophyta</taxon>
        <taxon>Tracheophyta</taxon>
        <taxon>Spermatophyta</taxon>
        <taxon>Magnoliopsida</taxon>
        <taxon>eudicotyledons</taxon>
        <taxon>Gunneridae</taxon>
        <taxon>Pentapetalae</taxon>
        <taxon>rosids</taxon>
        <taxon>fabids</taxon>
        <taxon>Rosales</taxon>
        <taxon>Rosaceae</taxon>
        <taxon>Amygdaloideae</taxon>
        <taxon>Amygdaleae</taxon>
        <taxon>Prunus</taxon>
    </lineage>
</organism>
<evidence type="ECO:0000259" key="4">
    <source>
        <dbReference type="Pfam" id="PF22936"/>
    </source>
</evidence>
<dbReference type="Proteomes" id="UP000694861">
    <property type="component" value="Unplaced"/>
</dbReference>
<proteinExistence type="predicted"/>
<feature type="domain" description="Retrovirus-related Pol polyprotein from transposon TNT 1-94-like beta-barrel" evidence="4">
    <location>
        <begin position="381"/>
        <end position="454"/>
    </location>
</feature>
<reference evidence="5" key="1">
    <citation type="journal article" date="2012" name="Nat. Commun.">
        <title>The genome of Prunus mume.</title>
        <authorList>
            <person name="Zhang Q."/>
            <person name="Chen W."/>
            <person name="Sun L."/>
            <person name="Zhao F."/>
            <person name="Huang B."/>
            <person name="Yang W."/>
            <person name="Tao Y."/>
            <person name="Wang J."/>
            <person name="Yuan Z."/>
            <person name="Fan G."/>
            <person name="Xing Z."/>
            <person name="Han C."/>
            <person name="Pan H."/>
            <person name="Zhong X."/>
            <person name="Shi W."/>
            <person name="Liang X."/>
            <person name="Du D."/>
            <person name="Sun F."/>
            <person name="Xu Z."/>
            <person name="Hao R."/>
            <person name="Lv T."/>
            <person name="Lv Y."/>
            <person name="Zheng Z."/>
            <person name="Sun M."/>
            <person name="Luo L."/>
            <person name="Cai M."/>
            <person name="Gao Y."/>
            <person name="Wang J."/>
            <person name="Yin Y."/>
            <person name="Xu X."/>
            <person name="Cheng T."/>
            <person name="Wang J."/>
        </authorList>
    </citation>
    <scope>NUCLEOTIDE SEQUENCE [LARGE SCALE GENOMIC DNA]</scope>
</reference>
<dbReference type="InterPro" id="IPR029472">
    <property type="entry name" value="Copia-like_N"/>
</dbReference>
<dbReference type="GeneID" id="103343416"/>
<feature type="compositionally biased region" description="Basic and acidic residues" evidence="1">
    <location>
        <begin position="314"/>
        <end position="323"/>
    </location>
</feature>
<reference evidence="6" key="2">
    <citation type="submission" date="2025-08" db="UniProtKB">
        <authorList>
            <consortium name="RefSeq"/>
        </authorList>
    </citation>
    <scope>IDENTIFICATION</scope>
</reference>
<gene>
    <name evidence="6" type="primary">LOC103343416</name>
</gene>
<dbReference type="PANTHER" id="PTHR37610:SF100">
    <property type="entry name" value="COPIA-LIKE POLYPROTEIN_RETROTRANSPOSON"/>
    <property type="match status" value="1"/>
</dbReference>
<feature type="domain" description="Retrotransposon Copia-like N-terminal" evidence="3">
    <location>
        <begin position="33"/>
        <end position="79"/>
    </location>
</feature>
<dbReference type="InterPro" id="IPR025724">
    <property type="entry name" value="GAG-pre-integrase_dom"/>
</dbReference>
<name>A0ABM0PVT0_PRUMU</name>
<evidence type="ECO:0000256" key="1">
    <source>
        <dbReference type="SAM" id="MobiDB-lite"/>
    </source>
</evidence>
<evidence type="ECO:0000259" key="3">
    <source>
        <dbReference type="Pfam" id="PF14244"/>
    </source>
</evidence>
<protein>
    <submittedName>
        <fullName evidence="6">Uncharacterized protein LOC103343416</fullName>
    </submittedName>
</protein>
<dbReference type="InterPro" id="IPR054722">
    <property type="entry name" value="PolX-like_BBD"/>
</dbReference>
<evidence type="ECO:0000259" key="2">
    <source>
        <dbReference type="Pfam" id="PF13976"/>
    </source>
</evidence>
<dbReference type="Pfam" id="PF22936">
    <property type="entry name" value="Pol_BBD"/>
    <property type="match status" value="1"/>
</dbReference>
<evidence type="ECO:0000313" key="5">
    <source>
        <dbReference type="Proteomes" id="UP000694861"/>
    </source>
</evidence>
<dbReference type="Pfam" id="PF13976">
    <property type="entry name" value="gag_pre-integrs"/>
    <property type="match status" value="1"/>
</dbReference>
<feature type="compositionally biased region" description="Basic residues" evidence="1">
    <location>
        <begin position="292"/>
        <end position="304"/>
    </location>
</feature>
<feature type="region of interest" description="Disordered" evidence="1">
    <location>
        <begin position="292"/>
        <end position="333"/>
    </location>
</feature>
<feature type="domain" description="GAG-pre-integrase" evidence="2">
    <location>
        <begin position="486"/>
        <end position="547"/>
    </location>
</feature>
<dbReference type="Pfam" id="PF14244">
    <property type="entry name" value="Retrotran_gag_3"/>
    <property type="match status" value="1"/>
</dbReference>
<dbReference type="RefSeq" id="XP_008245294.1">
    <property type="nucleotide sequence ID" value="XM_008247072.1"/>
</dbReference>
<dbReference type="PANTHER" id="PTHR37610">
    <property type="entry name" value="CCHC-TYPE DOMAIN-CONTAINING PROTEIN"/>
    <property type="match status" value="1"/>
</dbReference>
<sequence>MGDPEPIGTSTHTQNLKFTETFTDVSNPFTLYSSDQPGNILASKTLQGDNYSTWSRAMRVSLSAKNKLGMVDGTIDPPPETDKQFASWQRCNDMVLAWILNSVHEDIASSVSYYTTAAEVWADLRDRFSQGNDSRIYQIKREIVEHRQEQQSVSIYYTKLKALWDELASYNEIPTCTCGGLKKVSNRDEKERVMQFLMGLNDSYAAVRGQILLMQPLPDTRKAYSLVHQQEKQVEVSLNGNNINLHAMNVTHNREAAAPKGNTLQCSYCDQKYHTVDRCFYLIGFPPGHKYHGKSAKPPNKRKPAANQVQVETETTKGADSRHKATSSDGPKFTTEEYNQLMAMLKKSSLDGNPQHFVNATGTITPSSNLSEVFPKKTLYWIIDSGATDHISSSPHLLDKKSLSMLDSVQLPNGGQVLINSIGSIQVTPHIKLDGVLHVPNFRVCLLSVSKLTAALRCIVIFFPGFCVIQDMDTRRTIGLGKRYNGLYYLAPEQNPRLAHHISRNSILWHQRLGHPFAEPLQTLTKQVPTIMSDSSHLCDICPLAKQTRLSFPSSSISSKAHFDLIHCDIWGPHRVNSHSGA</sequence>
<accession>A0ABM0PVT0</accession>